<evidence type="ECO:0000313" key="5">
    <source>
        <dbReference type="Proteomes" id="UP000694424"/>
    </source>
</evidence>
<keyword evidence="3" id="KW-1133">Transmembrane helix</keyword>
<evidence type="ECO:0000256" key="1">
    <source>
        <dbReference type="ARBA" id="ARBA00004370"/>
    </source>
</evidence>
<accession>A0A8B9PGK1</accession>
<sequence>MSSLLRQHRHSSPLTRIYVVGPLDYERQKSYRLTVRLTDTHNDLDPENQQSCLCDVAVRLQPLIITRTETTWSPPAWFVAALTVSGALLLAALGCTAQTLLASQWGSFNVFCICSGLGLGCWMEQSAQG</sequence>
<feature type="transmembrane region" description="Helical" evidence="3">
    <location>
        <begin position="76"/>
        <end position="99"/>
    </location>
</feature>
<organism evidence="4 5">
    <name type="scientific">Apteryx owenii</name>
    <name type="common">Little spotted kiwi</name>
    <dbReference type="NCBI Taxonomy" id="8824"/>
    <lineage>
        <taxon>Eukaryota</taxon>
        <taxon>Metazoa</taxon>
        <taxon>Chordata</taxon>
        <taxon>Craniata</taxon>
        <taxon>Vertebrata</taxon>
        <taxon>Euteleostomi</taxon>
        <taxon>Archelosauria</taxon>
        <taxon>Archosauria</taxon>
        <taxon>Dinosauria</taxon>
        <taxon>Saurischia</taxon>
        <taxon>Theropoda</taxon>
        <taxon>Coelurosauria</taxon>
        <taxon>Aves</taxon>
        <taxon>Palaeognathae</taxon>
        <taxon>Apterygiformes</taxon>
        <taxon>Apterygidae</taxon>
        <taxon>Apteryx</taxon>
    </lineage>
</organism>
<reference evidence="4" key="1">
    <citation type="submission" date="2025-08" db="UniProtKB">
        <authorList>
            <consortium name="Ensembl"/>
        </authorList>
    </citation>
    <scope>IDENTIFICATION</scope>
</reference>
<feature type="transmembrane region" description="Helical" evidence="3">
    <location>
        <begin position="105"/>
        <end position="123"/>
    </location>
</feature>
<dbReference type="AlphaFoldDB" id="A0A8B9PGK1"/>
<dbReference type="GO" id="GO:0005509">
    <property type="term" value="F:calcium ion binding"/>
    <property type="evidence" value="ECO:0007669"/>
    <property type="project" value="InterPro"/>
</dbReference>
<dbReference type="Ensembl" id="ENSAOWT00000013900.1">
    <property type="protein sequence ID" value="ENSAOWP00000012225.1"/>
    <property type="gene ID" value="ENSAOWG00000008373.1"/>
</dbReference>
<reference evidence="4" key="2">
    <citation type="submission" date="2025-09" db="UniProtKB">
        <authorList>
            <consortium name="Ensembl"/>
        </authorList>
    </citation>
    <scope>IDENTIFICATION</scope>
</reference>
<proteinExistence type="predicted"/>
<dbReference type="Proteomes" id="UP000694424">
    <property type="component" value="Unplaced"/>
</dbReference>
<evidence type="ECO:0008006" key="6">
    <source>
        <dbReference type="Google" id="ProtNLM"/>
    </source>
</evidence>
<comment type="subcellular location">
    <subcellularLocation>
        <location evidence="1">Membrane</location>
    </subcellularLocation>
</comment>
<dbReference type="GO" id="GO:0016020">
    <property type="term" value="C:membrane"/>
    <property type="evidence" value="ECO:0007669"/>
    <property type="project" value="UniProtKB-SubCell"/>
</dbReference>
<dbReference type="CDD" id="cd11304">
    <property type="entry name" value="Cadherin_repeat"/>
    <property type="match status" value="1"/>
</dbReference>
<evidence type="ECO:0000313" key="4">
    <source>
        <dbReference type="Ensembl" id="ENSAOWP00000012225.1"/>
    </source>
</evidence>
<evidence type="ECO:0000256" key="3">
    <source>
        <dbReference type="SAM" id="Phobius"/>
    </source>
</evidence>
<protein>
    <recommendedName>
        <fullName evidence="6">Cadherin domain-containing protein</fullName>
    </recommendedName>
</protein>
<dbReference type="InterPro" id="IPR015919">
    <property type="entry name" value="Cadherin-like_sf"/>
</dbReference>
<evidence type="ECO:0000256" key="2">
    <source>
        <dbReference type="ARBA" id="ARBA00023136"/>
    </source>
</evidence>
<keyword evidence="3" id="KW-0812">Transmembrane</keyword>
<dbReference type="SUPFAM" id="SSF49313">
    <property type="entry name" value="Cadherin-like"/>
    <property type="match status" value="1"/>
</dbReference>
<keyword evidence="2 3" id="KW-0472">Membrane</keyword>
<dbReference type="Gene3D" id="2.60.40.60">
    <property type="entry name" value="Cadherins"/>
    <property type="match status" value="1"/>
</dbReference>
<name>A0A8B9PGK1_APTOW</name>
<keyword evidence="5" id="KW-1185">Reference proteome</keyword>